<proteinExistence type="inferred from homology"/>
<dbReference type="Gene3D" id="3.40.190.10">
    <property type="entry name" value="Periplasmic binding protein-like II"/>
    <property type="match status" value="2"/>
</dbReference>
<dbReference type="AlphaFoldDB" id="A0A521G3F7"/>
<gene>
    <name evidence="5" type="ORF">CDV28_10511</name>
</gene>
<accession>A0A521G3F7</accession>
<evidence type="ECO:0000256" key="4">
    <source>
        <dbReference type="SAM" id="Phobius"/>
    </source>
</evidence>
<keyword evidence="4" id="KW-0472">Membrane</keyword>
<evidence type="ECO:0000256" key="1">
    <source>
        <dbReference type="ARBA" id="ARBA00004418"/>
    </source>
</evidence>
<protein>
    <submittedName>
        <fullName evidence="5">NitT/TauT family transport system substrate-binding protein</fullName>
    </submittedName>
</protein>
<dbReference type="EMBL" id="NQJD01000005">
    <property type="protein sequence ID" value="TAA75554.1"/>
    <property type="molecule type" value="Genomic_DNA"/>
</dbReference>
<keyword evidence="4" id="KW-1133">Transmembrane helix</keyword>
<keyword evidence="3" id="KW-0732">Signal</keyword>
<feature type="transmembrane region" description="Helical" evidence="4">
    <location>
        <begin position="12"/>
        <end position="31"/>
    </location>
</feature>
<name>A0A521G3F7_9BACT</name>
<dbReference type="Pfam" id="PF13379">
    <property type="entry name" value="NMT1_2"/>
    <property type="match status" value="1"/>
</dbReference>
<dbReference type="SUPFAM" id="SSF53850">
    <property type="entry name" value="Periplasmic binding protein-like II"/>
    <property type="match status" value="1"/>
</dbReference>
<dbReference type="Proteomes" id="UP000316238">
    <property type="component" value="Unassembled WGS sequence"/>
</dbReference>
<evidence type="ECO:0000256" key="2">
    <source>
        <dbReference type="ARBA" id="ARBA00010742"/>
    </source>
</evidence>
<keyword evidence="6" id="KW-1185">Reference proteome</keyword>
<dbReference type="PANTHER" id="PTHR30024">
    <property type="entry name" value="ALIPHATIC SULFONATES-BINDING PROTEIN-RELATED"/>
    <property type="match status" value="1"/>
</dbReference>
<organism evidence="5 6">
    <name type="scientific">Candidatus Electronema aureum</name>
    <dbReference type="NCBI Taxonomy" id="2005002"/>
    <lineage>
        <taxon>Bacteria</taxon>
        <taxon>Pseudomonadati</taxon>
        <taxon>Thermodesulfobacteriota</taxon>
        <taxon>Desulfobulbia</taxon>
        <taxon>Desulfobulbales</taxon>
        <taxon>Desulfobulbaceae</taxon>
        <taxon>Candidatus Electronema</taxon>
    </lineage>
</organism>
<evidence type="ECO:0000256" key="3">
    <source>
        <dbReference type="ARBA" id="ARBA00022729"/>
    </source>
</evidence>
<comment type="similarity">
    <text evidence="2">Belongs to the bacterial solute-binding protein SsuA/TauA family.</text>
</comment>
<reference evidence="5" key="1">
    <citation type="submission" date="2017-07" db="EMBL/GenBank/DDBJ databases">
        <title>The cable genome - Insights into the physiology and evolution of filamentous bacteria capable of sulfide oxidation via long distance electron transfer.</title>
        <authorList>
            <person name="Thorup C."/>
            <person name="Bjerg J.T."/>
            <person name="Schreiber L."/>
            <person name="Nielsen L.P."/>
            <person name="Kjeldsen K.U."/>
            <person name="Boesen T."/>
            <person name="Boggild A."/>
            <person name="Meysman F."/>
            <person name="Geelhoed J."/>
            <person name="Schramm A."/>
        </authorList>
    </citation>
    <scope>NUCLEOTIDE SEQUENCE [LARGE SCALE GENOMIC DNA]</scope>
    <source>
        <strain evidence="5">GS</strain>
    </source>
</reference>
<dbReference type="PANTHER" id="PTHR30024:SF47">
    <property type="entry name" value="TAURINE-BINDING PERIPLASMIC PROTEIN"/>
    <property type="match status" value="1"/>
</dbReference>
<sequence length="337" mass="37214">MQSDLKLSKGWQLAAGVGGWLVLITVLHLWLNFDYGEKKVFTMGYMPVITNMSAPLLDHVSKDSSDVYFKALKFSSFAEMASALRSDKIQAAFIIAPLSVVLRQQGVDVKVVYIGNRHESTLVAKKGLNVRSFEDLGGKTVAVPIRYSGHNLSLLELMEQKGMQGRVNIVELNPPDMASALAAGSLDAYYVGEPFAARSLKGGSADLVLHVEDVWPNFICNLVIVKQNTIAQDPKMVQKFVQGAARASLWAKTHQEQAADIAAEYWSQSSDVAKYALSSRKVVFDHFTPKTEEMKQIADLMVKHRLIADNKIDGLVDDQFAAAVNIEDIQELKDILE</sequence>
<comment type="subcellular location">
    <subcellularLocation>
        <location evidence="1">Periplasm</location>
    </subcellularLocation>
</comment>
<keyword evidence="4" id="KW-0812">Transmembrane</keyword>
<evidence type="ECO:0000313" key="6">
    <source>
        <dbReference type="Proteomes" id="UP000316238"/>
    </source>
</evidence>
<dbReference type="GO" id="GO:0042597">
    <property type="term" value="C:periplasmic space"/>
    <property type="evidence" value="ECO:0007669"/>
    <property type="project" value="UniProtKB-SubCell"/>
</dbReference>
<comment type="caution">
    <text evidence="5">The sequence shown here is derived from an EMBL/GenBank/DDBJ whole genome shotgun (WGS) entry which is preliminary data.</text>
</comment>
<evidence type="ECO:0000313" key="5">
    <source>
        <dbReference type="EMBL" id="TAA75554.1"/>
    </source>
</evidence>